<dbReference type="PANTHER" id="PTHR43221">
    <property type="entry name" value="PROTEASE HTPX"/>
    <property type="match status" value="1"/>
</dbReference>
<feature type="transmembrane region" description="Helical" evidence="12">
    <location>
        <begin position="225"/>
        <end position="244"/>
    </location>
</feature>
<evidence type="ECO:0000256" key="2">
    <source>
        <dbReference type="ARBA" id="ARBA00022475"/>
    </source>
</evidence>
<feature type="transmembrane region" description="Helical" evidence="12">
    <location>
        <begin position="43"/>
        <end position="63"/>
    </location>
</feature>
<feature type="compositionally biased region" description="Low complexity" evidence="11">
    <location>
        <begin position="327"/>
        <end position="343"/>
    </location>
</feature>
<dbReference type="GO" id="GO:0004222">
    <property type="term" value="F:metalloendopeptidase activity"/>
    <property type="evidence" value="ECO:0007669"/>
    <property type="project" value="InterPro"/>
</dbReference>
<feature type="transmembrane region" description="Helical" evidence="12">
    <location>
        <begin position="75"/>
        <end position="95"/>
    </location>
</feature>
<keyword evidence="9" id="KW-0482">Metalloprotease</keyword>
<dbReference type="AlphaFoldDB" id="A0A6C2YJC3"/>
<dbReference type="EMBL" id="LR593887">
    <property type="protein sequence ID" value="VTR97836.1"/>
    <property type="molecule type" value="Genomic_DNA"/>
</dbReference>
<name>A0A6C2YJC3_9BACT</name>
<evidence type="ECO:0000313" key="14">
    <source>
        <dbReference type="EMBL" id="VIP01205.1"/>
    </source>
</evidence>
<dbReference type="GO" id="GO:0046872">
    <property type="term" value="F:metal ion binding"/>
    <property type="evidence" value="ECO:0007669"/>
    <property type="project" value="UniProtKB-KW"/>
</dbReference>
<keyword evidence="8 12" id="KW-1133">Transmembrane helix</keyword>
<keyword evidence="15" id="KW-1185">Reference proteome</keyword>
<sequence length="620" mass="67961">MSAAAPNSAPDSQPDPLHDPELAAREWDRRQSLASGMLALPNLFLRSAFTMTLLYALVGAVLILLVEFEVTTPNIAVGIGVLFVLLQYAIGPWLMDLSLSWLYSMEWIEPRQLPDHLRELIERLCERDGITFPMFGLIRDGAPQAFTYGRMPGDARIVLSTGLIELLEPDELDAVIAHEFGHLRNWDMALMTLANLVPLLLYYVYRTATQIGRAGEGRTKGPAMAIGITAGLLYVVSEYLVLWFSRTREYAADRFAGQATGNPNALARSLVKIGYGLAAGVGRSEADAKNKSPAATGAMGALNIFDHRSSLNLALNAAPDSRARITSASNDPSDNLNSNSFNDATPPPLPPHDGSPATLDPGRVQSAMQWDLWNPWAKFYELNSTHPLVANRLAYLSDQAAVLGQEPQFTFTRKKPESYWDDFLVDLLVMIAPILGAILGVGIALAAPMFGATSAAWWSLPVIFAGLGSLLKTHFKYAGNLHPHLTVAALLGHIKVSPVRPVTATVTGEVIGKGVPGLIYCEDFVMRDQTGILLLDYQQPLGLWNFLFGLLKANDYQGKTVRVEGWFRRAPIPYFEIYRIETLDGSMPTRTCYTYLAARLVGWLMLFGGLFLAIRLGLGQ</sequence>
<evidence type="ECO:0000256" key="5">
    <source>
        <dbReference type="ARBA" id="ARBA00022723"/>
    </source>
</evidence>
<proteinExistence type="predicted"/>
<comment type="cofactor">
    <cofactor evidence="1">
        <name>Zn(2+)</name>
        <dbReference type="ChEBI" id="CHEBI:29105"/>
    </cofactor>
</comment>
<feature type="transmembrane region" description="Helical" evidence="12">
    <location>
        <begin position="596"/>
        <end position="618"/>
    </location>
</feature>
<dbReference type="EMBL" id="LR586016">
    <property type="protein sequence ID" value="VIP01205.1"/>
    <property type="molecule type" value="Genomic_DNA"/>
</dbReference>
<protein>
    <recommendedName>
        <fullName evidence="13">Peptidase M48 domain-containing protein</fullName>
    </recommendedName>
</protein>
<dbReference type="GO" id="GO:0006508">
    <property type="term" value="P:proteolysis"/>
    <property type="evidence" value="ECO:0007669"/>
    <property type="project" value="UniProtKB-KW"/>
</dbReference>
<dbReference type="Pfam" id="PF01435">
    <property type="entry name" value="Peptidase_M48"/>
    <property type="match status" value="1"/>
</dbReference>
<dbReference type="Gene3D" id="3.30.2010.10">
    <property type="entry name" value="Metalloproteases ('zincins'), catalytic domain"/>
    <property type="match status" value="1"/>
</dbReference>
<feature type="transmembrane region" description="Helical" evidence="12">
    <location>
        <begin position="455"/>
        <end position="471"/>
    </location>
</feature>
<keyword evidence="6" id="KW-0378">Hydrolase</keyword>
<dbReference type="PANTHER" id="PTHR43221:SF2">
    <property type="entry name" value="PROTEASE HTPX HOMOLOG"/>
    <property type="match status" value="1"/>
</dbReference>
<keyword evidence="3" id="KW-0645">Protease</keyword>
<evidence type="ECO:0000256" key="1">
    <source>
        <dbReference type="ARBA" id="ARBA00001947"/>
    </source>
</evidence>
<evidence type="ECO:0000313" key="15">
    <source>
        <dbReference type="Proteomes" id="UP000464378"/>
    </source>
</evidence>
<dbReference type="KEGG" id="tim:GMBLW1_27550"/>
<evidence type="ECO:0000256" key="8">
    <source>
        <dbReference type="ARBA" id="ARBA00022989"/>
    </source>
</evidence>
<keyword evidence="2" id="KW-1003">Cell membrane</keyword>
<evidence type="ECO:0000256" key="9">
    <source>
        <dbReference type="ARBA" id="ARBA00023049"/>
    </source>
</evidence>
<feature type="transmembrane region" description="Helical" evidence="12">
    <location>
        <begin position="423"/>
        <end position="449"/>
    </location>
</feature>
<accession>A0A6C2YJC3</accession>
<evidence type="ECO:0000256" key="4">
    <source>
        <dbReference type="ARBA" id="ARBA00022692"/>
    </source>
</evidence>
<dbReference type="InParanoid" id="A0A6C2YJC3"/>
<evidence type="ECO:0000256" key="10">
    <source>
        <dbReference type="ARBA" id="ARBA00023136"/>
    </source>
</evidence>
<reference evidence="14" key="1">
    <citation type="submission" date="2019-04" db="EMBL/GenBank/DDBJ databases">
        <authorList>
            <consortium name="Science for Life Laboratories"/>
        </authorList>
    </citation>
    <scope>NUCLEOTIDE SEQUENCE</scope>
    <source>
        <strain evidence="14">MBLW1</strain>
    </source>
</reference>
<keyword evidence="5" id="KW-0479">Metal-binding</keyword>
<dbReference type="InterPro" id="IPR050083">
    <property type="entry name" value="HtpX_protease"/>
</dbReference>
<evidence type="ECO:0000256" key="12">
    <source>
        <dbReference type="SAM" id="Phobius"/>
    </source>
</evidence>
<organism evidence="14">
    <name type="scientific">Tuwongella immobilis</name>
    <dbReference type="NCBI Taxonomy" id="692036"/>
    <lineage>
        <taxon>Bacteria</taxon>
        <taxon>Pseudomonadati</taxon>
        <taxon>Planctomycetota</taxon>
        <taxon>Planctomycetia</taxon>
        <taxon>Gemmatales</taxon>
        <taxon>Gemmataceae</taxon>
        <taxon>Tuwongella</taxon>
    </lineage>
</organism>
<keyword evidence="7" id="KW-0862">Zinc</keyword>
<dbReference type="RefSeq" id="WP_162656431.1">
    <property type="nucleotide sequence ID" value="NZ_LR593887.1"/>
</dbReference>
<feature type="domain" description="Peptidase M48" evidence="13">
    <location>
        <begin position="116"/>
        <end position="398"/>
    </location>
</feature>
<keyword evidence="10 12" id="KW-0472">Membrane</keyword>
<evidence type="ECO:0000256" key="3">
    <source>
        <dbReference type="ARBA" id="ARBA00022670"/>
    </source>
</evidence>
<evidence type="ECO:0000259" key="13">
    <source>
        <dbReference type="Pfam" id="PF01435"/>
    </source>
</evidence>
<evidence type="ECO:0000256" key="11">
    <source>
        <dbReference type="SAM" id="MobiDB-lite"/>
    </source>
</evidence>
<dbReference type="InterPro" id="IPR001915">
    <property type="entry name" value="Peptidase_M48"/>
</dbReference>
<keyword evidence="4 12" id="KW-0812">Transmembrane</keyword>
<evidence type="ECO:0000256" key="6">
    <source>
        <dbReference type="ARBA" id="ARBA00022801"/>
    </source>
</evidence>
<dbReference type="Proteomes" id="UP000464378">
    <property type="component" value="Chromosome"/>
</dbReference>
<gene>
    <name evidence="14" type="ORF">GMBLW1_27550</name>
</gene>
<evidence type="ECO:0000256" key="7">
    <source>
        <dbReference type="ARBA" id="ARBA00022833"/>
    </source>
</evidence>
<feature type="region of interest" description="Disordered" evidence="11">
    <location>
        <begin position="324"/>
        <end position="361"/>
    </location>
</feature>